<feature type="chain" id="PRO_5020833652" evidence="1">
    <location>
        <begin position="19"/>
        <end position="465"/>
    </location>
</feature>
<dbReference type="Pfam" id="PF18294">
    <property type="entry name" value="Pept_S41_N"/>
    <property type="match status" value="1"/>
</dbReference>
<sequence length="465" mass="51530">MLLKRIFLVMLLAGVLYACKDKVVEPATETQTNKWILEQMNYWYYWNDKIPASPDMTLEPSAFFTSLLNKYDAATNPDGDRFSWIQESADELTSSLNGNSKTTGMDYKLVYYPRNTTNVVGIVLYTLPNSPASKAGIRRGDVFTSVNDQKLTSTNYSQLLNASGTLSFTFGSITDDGTITEGTTKKSLEKLSIQEDPVYYDTTFQFGANKVAYLVYHHFVRGPDSVKNSVAYDQKLETVFARFKANNVNSLILDLRYNGGGYVSSATNLASLIGKVTTNDVFYYKEYNKTVTPVLEKQYGANFFFEKFQSKPQNIGSSLNNFIILVSGNSASASELVINGLKPFMNVTLVGAKTYGKNVGSITITGEDEGIKWGLQPIVTKSFNSLRKSDYSVGFTPDYAVAEGTKLYPYGNPRDPLLGEALFRIVGSRVVRQSTLQAARTNADVQEIESTVSKKAGGSNMFFDK</sequence>
<dbReference type="SUPFAM" id="SSF52096">
    <property type="entry name" value="ClpP/crotonase"/>
    <property type="match status" value="1"/>
</dbReference>
<dbReference type="Pfam" id="PF17820">
    <property type="entry name" value="PDZ_6"/>
    <property type="match status" value="1"/>
</dbReference>
<dbReference type="OrthoDB" id="7168509at2"/>
<dbReference type="PANTHER" id="PTHR32060">
    <property type="entry name" value="TAIL-SPECIFIC PROTEASE"/>
    <property type="match status" value="1"/>
</dbReference>
<evidence type="ECO:0000256" key="1">
    <source>
        <dbReference type="SAM" id="SignalP"/>
    </source>
</evidence>
<dbReference type="PANTHER" id="PTHR32060:SF30">
    <property type="entry name" value="CARBOXY-TERMINAL PROCESSING PROTEASE CTPA"/>
    <property type="match status" value="1"/>
</dbReference>
<dbReference type="Proteomes" id="UP000294850">
    <property type="component" value="Unassembled WGS sequence"/>
</dbReference>
<dbReference type="CDD" id="cd07561">
    <property type="entry name" value="Peptidase_S41_CPP_like"/>
    <property type="match status" value="1"/>
</dbReference>
<dbReference type="InterPro" id="IPR041489">
    <property type="entry name" value="PDZ_6"/>
</dbReference>
<dbReference type="GO" id="GO:0004175">
    <property type="term" value="F:endopeptidase activity"/>
    <property type="evidence" value="ECO:0007669"/>
    <property type="project" value="TreeGrafter"/>
</dbReference>
<dbReference type="Gene3D" id="3.30.750.170">
    <property type="match status" value="1"/>
</dbReference>
<organism evidence="3 4">
    <name type="scientific">Dyadobacter psychrotolerans</name>
    <dbReference type="NCBI Taxonomy" id="2541721"/>
    <lineage>
        <taxon>Bacteria</taxon>
        <taxon>Pseudomonadati</taxon>
        <taxon>Bacteroidota</taxon>
        <taxon>Cytophagia</taxon>
        <taxon>Cytophagales</taxon>
        <taxon>Spirosomataceae</taxon>
        <taxon>Dyadobacter</taxon>
    </lineage>
</organism>
<dbReference type="GO" id="GO:0030288">
    <property type="term" value="C:outer membrane-bounded periplasmic space"/>
    <property type="evidence" value="ECO:0007669"/>
    <property type="project" value="TreeGrafter"/>
</dbReference>
<dbReference type="RefSeq" id="WP_131960871.1">
    <property type="nucleotide sequence ID" value="NZ_SMFL01000011.1"/>
</dbReference>
<dbReference type="InterPro" id="IPR041613">
    <property type="entry name" value="Pept_S41_N"/>
</dbReference>
<dbReference type="GO" id="GO:0008236">
    <property type="term" value="F:serine-type peptidase activity"/>
    <property type="evidence" value="ECO:0007669"/>
    <property type="project" value="InterPro"/>
</dbReference>
<reference evidence="3 4" key="1">
    <citation type="submission" date="2019-03" db="EMBL/GenBank/DDBJ databases">
        <title>Dyadobacter AR-3-6 sp. nov., isolated from arctic soil.</title>
        <authorList>
            <person name="Chaudhary D.K."/>
        </authorList>
    </citation>
    <scope>NUCLEOTIDE SEQUENCE [LARGE SCALE GENOMIC DNA]</scope>
    <source>
        <strain evidence="3 4">AR-3-6</strain>
    </source>
</reference>
<dbReference type="PROSITE" id="PS51257">
    <property type="entry name" value="PROKAR_LIPOPROTEIN"/>
    <property type="match status" value="1"/>
</dbReference>
<dbReference type="InterPro" id="IPR036034">
    <property type="entry name" value="PDZ_sf"/>
</dbReference>
<dbReference type="SUPFAM" id="SSF50156">
    <property type="entry name" value="PDZ domain-like"/>
    <property type="match status" value="1"/>
</dbReference>
<dbReference type="InterPro" id="IPR005151">
    <property type="entry name" value="Tail-specific_protease"/>
</dbReference>
<name>A0A4V2Z362_9BACT</name>
<comment type="caution">
    <text evidence="3">The sequence shown here is derived from an EMBL/GenBank/DDBJ whole genome shotgun (WGS) entry which is preliminary data.</text>
</comment>
<keyword evidence="1" id="KW-0732">Signal</keyword>
<evidence type="ECO:0000313" key="4">
    <source>
        <dbReference type="Proteomes" id="UP000294850"/>
    </source>
</evidence>
<dbReference type="GO" id="GO:0007165">
    <property type="term" value="P:signal transduction"/>
    <property type="evidence" value="ECO:0007669"/>
    <property type="project" value="TreeGrafter"/>
</dbReference>
<dbReference type="EMBL" id="SMFL01000011">
    <property type="protein sequence ID" value="TDE11538.1"/>
    <property type="molecule type" value="Genomic_DNA"/>
</dbReference>
<dbReference type="SMART" id="SM00245">
    <property type="entry name" value="TSPc"/>
    <property type="match status" value="1"/>
</dbReference>
<dbReference type="Gene3D" id="2.30.42.10">
    <property type="match status" value="1"/>
</dbReference>
<keyword evidence="4" id="KW-1185">Reference proteome</keyword>
<dbReference type="Pfam" id="PF03572">
    <property type="entry name" value="Peptidase_S41"/>
    <property type="match status" value="1"/>
</dbReference>
<evidence type="ECO:0000259" key="2">
    <source>
        <dbReference type="SMART" id="SM00245"/>
    </source>
</evidence>
<feature type="domain" description="Tail specific protease" evidence="2">
    <location>
        <begin position="181"/>
        <end position="402"/>
    </location>
</feature>
<dbReference type="Gene3D" id="3.90.226.10">
    <property type="entry name" value="2-enoyl-CoA Hydratase, Chain A, domain 1"/>
    <property type="match status" value="1"/>
</dbReference>
<dbReference type="AlphaFoldDB" id="A0A4V2Z362"/>
<protein>
    <submittedName>
        <fullName evidence="3">Peptidase S41</fullName>
    </submittedName>
</protein>
<dbReference type="GO" id="GO:0006508">
    <property type="term" value="P:proteolysis"/>
    <property type="evidence" value="ECO:0007669"/>
    <property type="project" value="InterPro"/>
</dbReference>
<accession>A0A4V2Z362</accession>
<evidence type="ECO:0000313" key="3">
    <source>
        <dbReference type="EMBL" id="TDE11538.1"/>
    </source>
</evidence>
<dbReference type="InterPro" id="IPR029045">
    <property type="entry name" value="ClpP/crotonase-like_dom_sf"/>
</dbReference>
<gene>
    <name evidence="3" type="ORF">E0F88_24175</name>
</gene>
<feature type="signal peptide" evidence="1">
    <location>
        <begin position="1"/>
        <end position="18"/>
    </location>
</feature>
<proteinExistence type="predicted"/>